<dbReference type="GO" id="GO:0006508">
    <property type="term" value="P:proteolysis"/>
    <property type="evidence" value="ECO:0007669"/>
    <property type="project" value="UniProtKB-KW"/>
</dbReference>
<dbReference type="InterPro" id="IPR009003">
    <property type="entry name" value="Peptidase_S1_PA"/>
</dbReference>
<dbReference type="PANTHER" id="PTHR24276:SF94">
    <property type="entry name" value="AT20289P-RELATED"/>
    <property type="match status" value="1"/>
</dbReference>
<keyword evidence="2" id="KW-0645">Protease</keyword>
<dbReference type="SMART" id="SM00020">
    <property type="entry name" value="Tryp_SPc"/>
    <property type="match status" value="1"/>
</dbReference>
<keyword evidence="4" id="KW-0720">Serine protease</keyword>
<keyword evidence="6" id="KW-0472">Membrane</keyword>
<comment type="similarity">
    <text evidence="1">Belongs to the peptidase S1 family.</text>
</comment>
<evidence type="ECO:0000256" key="3">
    <source>
        <dbReference type="ARBA" id="ARBA00022801"/>
    </source>
</evidence>
<comment type="caution">
    <text evidence="8">The sequence shown here is derived from an EMBL/GenBank/DDBJ whole genome shotgun (WGS) entry which is preliminary data.</text>
</comment>
<feature type="transmembrane region" description="Helical" evidence="6">
    <location>
        <begin position="6"/>
        <end position="25"/>
    </location>
</feature>
<keyword evidence="9" id="KW-1185">Reference proteome</keyword>
<protein>
    <recommendedName>
        <fullName evidence="7">Peptidase S1 domain-containing protein</fullName>
    </recommendedName>
</protein>
<dbReference type="AlphaFoldDB" id="A0ABD2W9G5"/>
<evidence type="ECO:0000256" key="2">
    <source>
        <dbReference type="ARBA" id="ARBA00022670"/>
    </source>
</evidence>
<evidence type="ECO:0000256" key="1">
    <source>
        <dbReference type="ARBA" id="ARBA00007664"/>
    </source>
</evidence>
<keyword evidence="5" id="KW-1015">Disulfide bond</keyword>
<dbReference type="InterPro" id="IPR050430">
    <property type="entry name" value="Peptidase_S1"/>
</dbReference>
<evidence type="ECO:0000256" key="4">
    <source>
        <dbReference type="ARBA" id="ARBA00022825"/>
    </source>
</evidence>
<dbReference type="InterPro" id="IPR001254">
    <property type="entry name" value="Trypsin_dom"/>
</dbReference>
<feature type="domain" description="Peptidase S1" evidence="7">
    <location>
        <begin position="25"/>
        <end position="264"/>
    </location>
</feature>
<keyword evidence="6" id="KW-0812">Transmembrane</keyword>
<evidence type="ECO:0000256" key="5">
    <source>
        <dbReference type="ARBA" id="ARBA00023157"/>
    </source>
</evidence>
<evidence type="ECO:0000256" key="6">
    <source>
        <dbReference type="SAM" id="Phobius"/>
    </source>
</evidence>
<keyword evidence="3" id="KW-0378">Hydrolase</keyword>
<dbReference type="InterPro" id="IPR043504">
    <property type="entry name" value="Peptidase_S1_PA_chymotrypsin"/>
</dbReference>
<dbReference type="PANTHER" id="PTHR24276">
    <property type="entry name" value="POLYSERASE-RELATED"/>
    <property type="match status" value="1"/>
</dbReference>
<dbReference type="PROSITE" id="PS50240">
    <property type="entry name" value="TRYPSIN_DOM"/>
    <property type="match status" value="1"/>
</dbReference>
<dbReference type="PRINTS" id="PR00722">
    <property type="entry name" value="CHYMOTRYPSIN"/>
</dbReference>
<accession>A0ABD2W9G5</accession>
<sequence>MSLLNGSPLIFVVFTALTTVTGIFVNSGHRAYRVQFKYQVALTNAQSEHVLCGGGIIAPSFILTDSHCVCDRKNRIITGKLFVVVGATDFSDLHEQRIQVQVTKIYLPKKYTNVNPHPGQEFLPKADIAVLKLKNALDLESKPFQLAEALSFGSTSSDWVNAMATIAGYGLYDIDWGNIKVDAASNEILQYGSTSYNSLRWIKTRVLSNDICRDKYNVPVEPEQVCAIALSDLEDADAHCTRGICHGDSDSPLVVEERIAVGVA</sequence>
<dbReference type="Pfam" id="PF00089">
    <property type="entry name" value="Trypsin"/>
    <property type="match status" value="1"/>
</dbReference>
<dbReference type="InterPro" id="IPR001314">
    <property type="entry name" value="Peptidase_S1A"/>
</dbReference>
<keyword evidence="6" id="KW-1133">Transmembrane helix</keyword>
<dbReference type="SUPFAM" id="SSF50494">
    <property type="entry name" value="Trypsin-like serine proteases"/>
    <property type="match status" value="1"/>
</dbReference>
<dbReference type="Gene3D" id="2.40.10.10">
    <property type="entry name" value="Trypsin-like serine proteases"/>
    <property type="match status" value="1"/>
</dbReference>
<dbReference type="GO" id="GO:0008236">
    <property type="term" value="F:serine-type peptidase activity"/>
    <property type="evidence" value="ECO:0007669"/>
    <property type="project" value="UniProtKB-KW"/>
</dbReference>
<reference evidence="8 9" key="1">
    <citation type="journal article" date="2024" name="bioRxiv">
        <title>A reference genome for Trichogramma kaykai: A tiny desert-dwelling parasitoid wasp with competing sex-ratio distorters.</title>
        <authorList>
            <person name="Culotta J."/>
            <person name="Lindsey A.R."/>
        </authorList>
    </citation>
    <scope>NUCLEOTIDE SEQUENCE [LARGE SCALE GENOMIC DNA]</scope>
    <source>
        <strain evidence="8 9">KSX58</strain>
    </source>
</reference>
<dbReference type="EMBL" id="JBJJXI010000123">
    <property type="protein sequence ID" value="KAL3389473.1"/>
    <property type="molecule type" value="Genomic_DNA"/>
</dbReference>
<evidence type="ECO:0000313" key="9">
    <source>
        <dbReference type="Proteomes" id="UP001627154"/>
    </source>
</evidence>
<proteinExistence type="inferred from homology"/>
<evidence type="ECO:0000313" key="8">
    <source>
        <dbReference type="EMBL" id="KAL3389473.1"/>
    </source>
</evidence>
<dbReference type="Proteomes" id="UP001627154">
    <property type="component" value="Unassembled WGS sequence"/>
</dbReference>
<evidence type="ECO:0000259" key="7">
    <source>
        <dbReference type="PROSITE" id="PS50240"/>
    </source>
</evidence>
<name>A0ABD2W9G5_9HYME</name>
<organism evidence="8 9">
    <name type="scientific">Trichogramma kaykai</name>
    <dbReference type="NCBI Taxonomy" id="54128"/>
    <lineage>
        <taxon>Eukaryota</taxon>
        <taxon>Metazoa</taxon>
        <taxon>Ecdysozoa</taxon>
        <taxon>Arthropoda</taxon>
        <taxon>Hexapoda</taxon>
        <taxon>Insecta</taxon>
        <taxon>Pterygota</taxon>
        <taxon>Neoptera</taxon>
        <taxon>Endopterygota</taxon>
        <taxon>Hymenoptera</taxon>
        <taxon>Apocrita</taxon>
        <taxon>Proctotrupomorpha</taxon>
        <taxon>Chalcidoidea</taxon>
        <taxon>Trichogrammatidae</taxon>
        <taxon>Trichogramma</taxon>
    </lineage>
</organism>
<gene>
    <name evidence="8" type="ORF">TKK_015684</name>
</gene>